<accession>Q1N1Y5</accession>
<evidence type="ECO:0000256" key="3">
    <source>
        <dbReference type="ARBA" id="ARBA00022679"/>
    </source>
</evidence>
<dbReference type="AlphaFoldDB" id="Q1N1Y5"/>
<comment type="similarity">
    <text evidence="1">Belongs to the class IV-like SAM-binding methyltransferase superfamily. RNA methyltransferase TrmH family.</text>
</comment>
<dbReference type="InterPro" id="IPR004384">
    <property type="entry name" value="RNA_MeTrfase_TrmJ/LasT"/>
</dbReference>
<protein>
    <recommendedName>
        <fullName evidence="5">tRNA (cytidine/uridine-2'-O-)-methyltransferase TrmJ</fullName>
        <ecNumber evidence="5">2.1.1.200</ecNumber>
    </recommendedName>
    <alternativeName>
        <fullName evidence="5">tRNA (cytidine(32)/uridine(32)-2'-O)-methyltransferase</fullName>
    </alternativeName>
    <alternativeName>
        <fullName evidence="5">tRNA Cm32/Um32 methyltransferase</fullName>
    </alternativeName>
</protein>
<reference evidence="7 8" key="1">
    <citation type="submission" date="2006-03" db="EMBL/GenBank/DDBJ databases">
        <authorList>
            <person name="Pinhassi J."/>
            <person name="Pedros-Alio C."/>
            <person name="Ferriera S."/>
            <person name="Johnson J."/>
            <person name="Kravitz S."/>
            <person name="Halpern A."/>
            <person name="Remington K."/>
            <person name="Beeson K."/>
            <person name="Tran B."/>
            <person name="Rogers Y.-H."/>
            <person name="Friedman R."/>
            <person name="Venter J.C."/>
        </authorList>
    </citation>
    <scope>NUCLEOTIDE SEQUENCE [LARGE SCALE GENOMIC DNA]</scope>
    <source>
        <strain evidence="7 8">RED65</strain>
    </source>
</reference>
<keyword evidence="3 7" id="KW-0808">Transferase</keyword>
<evidence type="ECO:0000313" key="8">
    <source>
        <dbReference type="Proteomes" id="UP000004263"/>
    </source>
</evidence>
<name>Q1N1Y5_9GAMM</name>
<dbReference type="GO" id="GO:0106339">
    <property type="term" value="F:tRNA (cytidine(32)-2'-O)-methyltransferase activity"/>
    <property type="evidence" value="ECO:0007669"/>
    <property type="project" value="RHEA"/>
</dbReference>
<keyword evidence="4 5" id="KW-0949">S-adenosyl-L-methionine</keyword>
<dbReference type="InterPro" id="IPR001537">
    <property type="entry name" value="SpoU_MeTrfase"/>
</dbReference>
<proteinExistence type="inferred from homology"/>
<dbReference type="Gene3D" id="3.40.1280.10">
    <property type="match status" value="1"/>
</dbReference>
<dbReference type="GO" id="GO:0003723">
    <property type="term" value="F:RNA binding"/>
    <property type="evidence" value="ECO:0007669"/>
    <property type="project" value="InterPro"/>
</dbReference>
<dbReference type="GO" id="GO:0160206">
    <property type="term" value="F:tRNA (cytidine(32)/uridine(32)-2'-O)-methyltransferase activity"/>
    <property type="evidence" value="ECO:0007669"/>
    <property type="project" value="UniProtKB-EC"/>
</dbReference>
<dbReference type="EC" id="2.1.1.200" evidence="5"/>
<evidence type="ECO:0000256" key="2">
    <source>
        <dbReference type="ARBA" id="ARBA00022603"/>
    </source>
</evidence>
<dbReference type="PIRSF" id="PIRSF004808">
    <property type="entry name" value="LasT"/>
    <property type="match status" value="1"/>
</dbReference>
<dbReference type="GO" id="GO:0005829">
    <property type="term" value="C:cytosol"/>
    <property type="evidence" value="ECO:0007669"/>
    <property type="project" value="TreeGrafter"/>
</dbReference>
<dbReference type="SUPFAM" id="SSF75217">
    <property type="entry name" value="alpha/beta knot"/>
    <property type="match status" value="1"/>
</dbReference>
<sequence>MVALRPRFCLILNGMSHSSLSNIRIVMVRTWHPGNIGAAARAMKNMGLSDLVLVDPVDYPSEQATSMAAGATDLLESARVVNSIDVAIEDCQLVFATSARSRSHPWPIKEVREAAAHINDEIPQGKVAIMFGPERMGLNNEELRLAQFHMDIPGNPDYPVLNVAQAVQVVCYELFMAQRSQPSIESKEYPQVAELNKFYSHLENTLTRAGFIIKAHPGQAMLRFKRLFNRARPEKIELNMLRGVLSSIDKLLERQSNESNHH</sequence>
<dbReference type="Pfam" id="PF00588">
    <property type="entry name" value="SpoU_methylase"/>
    <property type="match status" value="1"/>
</dbReference>
<dbReference type="PANTHER" id="PTHR42786:SF2">
    <property type="entry name" value="TRNA (CYTIDINE_URIDINE-2'-O-)-METHYLTRANSFERASE TRMJ"/>
    <property type="match status" value="1"/>
</dbReference>
<comment type="catalytic activity">
    <reaction evidence="5">
        <text>uridine(32) in tRNA + S-adenosyl-L-methionine = 2'-O-methyluridine(32) in tRNA + S-adenosyl-L-homocysteine + H(+)</text>
        <dbReference type="Rhea" id="RHEA:42936"/>
        <dbReference type="Rhea" id="RHEA-COMP:10107"/>
        <dbReference type="Rhea" id="RHEA-COMP:10290"/>
        <dbReference type="ChEBI" id="CHEBI:15378"/>
        <dbReference type="ChEBI" id="CHEBI:57856"/>
        <dbReference type="ChEBI" id="CHEBI:59789"/>
        <dbReference type="ChEBI" id="CHEBI:65315"/>
        <dbReference type="ChEBI" id="CHEBI:74478"/>
        <dbReference type="EC" id="2.1.1.200"/>
    </reaction>
</comment>
<dbReference type="Gene3D" id="1.10.8.590">
    <property type="match status" value="1"/>
</dbReference>
<dbReference type="NCBIfam" id="TIGR00050">
    <property type="entry name" value="rRNA_methyl_1"/>
    <property type="match status" value="1"/>
</dbReference>
<keyword evidence="5" id="KW-0963">Cytoplasm</keyword>
<keyword evidence="2 5" id="KW-0489">Methyltransferase</keyword>
<keyword evidence="5" id="KW-0819">tRNA processing</keyword>
<dbReference type="GO" id="GO:0002128">
    <property type="term" value="P:tRNA nucleoside ribose methylation"/>
    <property type="evidence" value="ECO:0007669"/>
    <property type="project" value="TreeGrafter"/>
</dbReference>
<dbReference type="InterPro" id="IPR029028">
    <property type="entry name" value="Alpha/beta_knot_MTases"/>
</dbReference>
<evidence type="ECO:0000256" key="5">
    <source>
        <dbReference type="RuleBase" id="RU362024"/>
    </source>
</evidence>
<feature type="domain" description="tRNA/rRNA methyltransferase SpoU type" evidence="6">
    <location>
        <begin position="23"/>
        <end position="172"/>
    </location>
</feature>
<dbReference type="HOGENOM" id="CLU_056931_0_1_6"/>
<evidence type="ECO:0000313" key="7">
    <source>
        <dbReference type="EMBL" id="EAT12146.1"/>
    </source>
</evidence>
<dbReference type="FunFam" id="3.40.1280.10:FF:000006">
    <property type="entry name" value="Uncharacterized tRNA/rRNA methyltransferase HI_0380"/>
    <property type="match status" value="1"/>
</dbReference>
<comment type="subcellular location">
    <subcellularLocation>
        <location evidence="5">Cytoplasm</location>
    </subcellularLocation>
</comment>
<dbReference type="CDD" id="cd18093">
    <property type="entry name" value="SpoU-like_TrmJ"/>
    <property type="match status" value="1"/>
</dbReference>
<dbReference type="InterPro" id="IPR029026">
    <property type="entry name" value="tRNA_m1G_MTases_N"/>
</dbReference>
<evidence type="ECO:0000256" key="4">
    <source>
        <dbReference type="ARBA" id="ARBA00022691"/>
    </source>
</evidence>
<evidence type="ECO:0000259" key="6">
    <source>
        <dbReference type="Pfam" id="PF00588"/>
    </source>
</evidence>
<comment type="function">
    <text evidence="5">Catalyzes the formation of 2'O-methylated cytidine (Cm32) or 2'O-methylated uridine (Um32) at position 32 in tRNA.</text>
</comment>
<dbReference type="PANTHER" id="PTHR42786">
    <property type="entry name" value="TRNA/RRNA METHYLTRANSFERASE"/>
    <property type="match status" value="1"/>
</dbReference>
<dbReference type="EMBL" id="AAQH01000009">
    <property type="protein sequence ID" value="EAT12146.1"/>
    <property type="molecule type" value="Genomic_DNA"/>
</dbReference>
<keyword evidence="8" id="KW-1185">Reference proteome</keyword>
<comment type="subunit">
    <text evidence="5">Homodimer.</text>
</comment>
<dbReference type="STRING" id="207949.RED65_03950"/>
<dbReference type="Proteomes" id="UP000004263">
    <property type="component" value="Unassembled WGS sequence"/>
</dbReference>
<organism evidence="7 8">
    <name type="scientific">Bermanella marisrubri</name>
    <dbReference type="NCBI Taxonomy" id="207949"/>
    <lineage>
        <taxon>Bacteria</taxon>
        <taxon>Pseudomonadati</taxon>
        <taxon>Pseudomonadota</taxon>
        <taxon>Gammaproteobacteria</taxon>
        <taxon>Oceanospirillales</taxon>
        <taxon>Oceanospirillaceae</taxon>
        <taxon>Bermanella</taxon>
    </lineage>
</organism>
<evidence type="ECO:0000256" key="1">
    <source>
        <dbReference type="ARBA" id="ARBA00007228"/>
    </source>
</evidence>
<comment type="catalytic activity">
    <reaction evidence="5">
        <text>cytidine(32) in tRNA + S-adenosyl-L-methionine = 2'-O-methylcytidine(32) in tRNA + S-adenosyl-L-homocysteine + H(+)</text>
        <dbReference type="Rhea" id="RHEA:42932"/>
        <dbReference type="Rhea" id="RHEA-COMP:10288"/>
        <dbReference type="Rhea" id="RHEA-COMP:10289"/>
        <dbReference type="ChEBI" id="CHEBI:15378"/>
        <dbReference type="ChEBI" id="CHEBI:57856"/>
        <dbReference type="ChEBI" id="CHEBI:59789"/>
        <dbReference type="ChEBI" id="CHEBI:74495"/>
        <dbReference type="ChEBI" id="CHEBI:82748"/>
        <dbReference type="EC" id="2.1.1.200"/>
    </reaction>
</comment>
<comment type="caution">
    <text evidence="7">The sequence shown here is derived from an EMBL/GenBank/DDBJ whole genome shotgun (WGS) entry which is preliminary data.</text>
</comment>
<gene>
    <name evidence="5" type="primary">trmJ</name>
    <name evidence="7" type="ORF">RED65_03950</name>
</gene>